<sequence length="73" mass="8101">MVLMNASKKARHASSIVNQDFRGGDKKAGLPASVGRTHWMSIYLHGTSQNSKELRLPISSKTKVSRPVGMRYM</sequence>
<dbReference type="AlphaFoldDB" id="A0A6C0IQL3"/>
<evidence type="ECO:0000313" key="1">
    <source>
        <dbReference type="EMBL" id="QHT95481.1"/>
    </source>
</evidence>
<organism evidence="1">
    <name type="scientific">viral metagenome</name>
    <dbReference type="NCBI Taxonomy" id="1070528"/>
    <lineage>
        <taxon>unclassified sequences</taxon>
        <taxon>metagenomes</taxon>
        <taxon>organismal metagenomes</taxon>
    </lineage>
</organism>
<protein>
    <submittedName>
        <fullName evidence="1">Uncharacterized protein</fullName>
    </submittedName>
</protein>
<reference evidence="1" key="1">
    <citation type="journal article" date="2020" name="Nature">
        <title>Giant virus diversity and host interactions through global metagenomics.</title>
        <authorList>
            <person name="Schulz F."/>
            <person name="Roux S."/>
            <person name="Paez-Espino D."/>
            <person name="Jungbluth S."/>
            <person name="Walsh D.A."/>
            <person name="Denef V.J."/>
            <person name="McMahon K.D."/>
            <person name="Konstantinidis K.T."/>
            <person name="Eloe-Fadrosh E.A."/>
            <person name="Kyrpides N.C."/>
            <person name="Woyke T."/>
        </authorList>
    </citation>
    <scope>NUCLEOTIDE SEQUENCE</scope>
    <source>
        <strain evidence="1">GVMAG-M-3300024261-8</strain>
    </source>
</reference>
<accession>A0A6C0IQL3</accession>
<dbReference type="EMBL" id="MN740240">
    <property type="protein sequence ID" value="QHT95481.1"/>
    <property type="molecule type" value="Genomic_DNA"/>
</dbReference>
<proteinExistence type="predicted"/>
<name>A0A6C0IQL3_9ZZZZ</name>